<proteinExistence type="inferred from homology"/>
<feature type="transmembrane region" description="Helical" evidence="5">
    <location>
        <begin position="59"/>
        <end position="92"/>
    </location>
</feature>
<reference evidence="7 8" key="1">
    <citation type="journal article" date="2009" name="Stand. Genomic Sci.">
        <title>Complete genome sequence of Pirellula staleyi type strain (ATCC 27377).</title>
        <authorList>
            <person name="Clum A."/>
            <person name="Tindall B.J."/>
            <person name="Sikorski J."/>
            <person name="Ivanova N."/>
            <person name="Mavrommatis K."/>
            <person name="Lucas S."/>
            <person name="Glavina del Rio T."/>
            <person name="Nolan M."/>
            <person name="Chen F."/>
            <person name="Tice H."/>
            <person name="Pitluck S."/>
            <person name="Cheng J.F."/>
            <person name="Chertkov O."/>
            <person name="Brettin T."/>
            <person name="Han C."/>
            <person name="Detter J.C."/>
            <person name="Kuske C."/>
            <person name="Bruce D."/>
            <person name="Goodwin L."/>
            <person name="Ovchinikova G."/>
            <person name="Pati A."/>
            <person name="Mikhailova N."/>
            <person name="Chen A."/>
            <person name="Palaniappan K."/>
            <person name="Land M."/>
            <person name="Hauser L."/>
            <person name="Chang Y.J."/>
            <person name="Jeffries C.D."/>
            <person name="Chain P."/>
            <person name="Rohde M."/>
            <person name="Goker M."/>
            <person name="Bristow J."/>
            <person name="Eisen J.A."/>
            <person name="Markowitz V."/>
            <person name="Hugenholtz P."/>
            <person name="Kyrpides N.C."/>
            <person name="Klenk H.P."/>
            <person name="Lapidus A."/>
        </authorList>
    </citation>
    <scope>NUCLEOTIDE SEQUENCE [LARGE SCALE GENOMIC DNA]</scope>
    <source>
        <strain evidence="8">ATCC 27377 / DSM 6068 / ICPB 4128</strain>
    </source>
</reference>
<dbReference type="PANTHER" id="PTHR43390:SF1">
    <property type="entry name" value="CHLOROPLAST PROCESSING PEPTIDASE"/>
    <property type="match status" value="1"/>
</dbReference>
<keyword evidence="3 5" id="KW-0645">Protease</keyword>
<keyword evidence="5" id="KW-0472">Membrane</keyword>
<dbReference type="EC" id="3.4.21.89" evidence="5"/>
<evidence type="ECO:0000256" key="4">
    <source>
        <dbReference type="ARBA" id="ARBA00022801"/>
    </source>
</evidence>
<protein>
    <recommendedName>
        <fullName evidence="2 5">Signal peptidase I</fullName>
        <ecNumber evidence="5">3.4.21.89</ecNumber>
    </recommendedName>
</protein>
<dbReference type="GO" id="GO:0016020">
    <property type="term" value="C:membrane"/>
    <property type="evidence" value="ECO:0007669"/>
    <property type="project" value="UniProtKB-SubCell"/>
</dbReference>
<keyword evidence="5" id="KW-1133">Transmembrane helix</keyword>
<dbReference type="Pfam" id="PF10502">
    <property type="entry name" value="Peptidase_S26"/>
    <property type="match status" value="1"/>
</dbReference>
<evidence type="ECO:0000256" key="1">
    <source>
        <dbReference type="ARBA" id="ARBA00009370"/>
    </source>
</evidence>
<dbReference type="GO" id="GO:0004252">
    <property type="term" value="F:serine-type endopeptidase activity"/>
    <property type="evidence" value="ECO:0007669"/>
    <property type="project" value="InterPro"/>
</dbReference>
<dbReference type="OrthoDB" id="9802919at2"/>
<dbReference type="AlphaFoldDB" id="D2R168"/>
<dbReference type="NCBIfam" id="TIGR02227">
    <property type="entry name" value="sigpep_I_bact"/>
    <property type="match status" value="1"/>
</dbReference>
<name>D2R168_PIRSD</name>
<dbReference type="Gene3D" id="2.10.109.10">
    <property type="entry name" value="Umud Fragment, subunit A"/>
    <property type="match status" value="1"/>
</dbReference>
<gene>
    <name evidence="7" type="ordered locus">Psta_3899</name>
</gene>
<dbReference type="InterPro" id="IPR000223">
    <property type="entry name" value="Pept_S26A_signal_pept_1"/>
</dbReference>
<dbReference type="InterPro" id="IPR019533">
    <property type="entry name" value="Peptidase_S26"/>
</dbReference>
<dbReference type="KEGG" id="psl:Psta_3899"/>
<accession>D2R168</accession>
<evidence type="ECO:0000259" key="6">
    <source>
        <dbReference type="Pfam" id="PF10502"/>
    </source>
</evidence>
<dbReference type="PANTHER" id="PTHR43390">
    <property type="entry name" value="SIGNAL PEPTIDASE I"/>
    <property type="match status" value="1"/>
</dbReference>
<organism evidence="7 8">
    <name type="scientific">Pirellula staleyi (strain ATCC 27377 / DSM 6068 / ICPB 4128)</name>
    <name type="common">Pirella staleyi</name>
    <dbReference type="NCBI Taxonomy" id="530564"/>
    <lineage>
        <taxon>Bacteria</taxon>
        <taxon>Pseudomonadati</taxon>
        <taxon>Planctomycetota</taxon>
        <taxon>Planctomycetia</taxon>
        <taxon>Pirellulales</taxon>
        <taxon>Pirellulaceae</taxon>
        <taxon>Pirellula</taxon>
    </lineage>
</organism>
<keyword evidence="5" id="KW-0812">Transmembrane</keyword>
<dbReference type="GO" id="GO:0009003">
    <property type="term" value="F:signal peptidase activity"/>
    <property type="evidence" value="ECO:0007669"/>
    <property type="project" value="UniProtKB-EC"/>
</dbReference>
<feature type="transmembrane region" description="Helical" evidence="5">
    <location>
        <begin position="31"/>
        <end position="52"/>
    </location>
</feature>
<comment type="similarity">
    <text evidence="1 5">Belongs to the peptidase S26 family.</text>
</comment>
<dbReference type="PROSITE" id="PS00501">
    <property type="entry name" value="SPASE_I_1"/>
    <property type="match status" value="1"/>
</dbReference>
<dbReference type="PRINTS" id="PR00727">
    <property type="entry name" value="LEADERPTASE"/>
</dbReference>
<feature type="transmembrane region" description="Helical" evidence="5">
    <location>
        <begin position="104"/>
        <end position="123"/>
    </location>
</feature>
<dbReference type="HOGENOM" id="CLU_818480_0_0_0"/>
<evidence type="ECO:0000256" key="5">
    <source>
        <dbReference type="RuleBase" id="RU362042"/>
    </source>
</evidence>
<comment type="subcellular location">
    <subcellularLocation>
        <location evidence="5">Membrane</location>
        <topology evidence="5">Single-pass type II membrane protein</topology>
    </subcellularLocation>
</comment>
<comment type="caution">
    <text evidence="5">Lacks conserved residue(s) required for the propagation of feature annotation.</text>
</comment>
<feature type="domain" description="Peptidase S26" evidence="6">
    <location>
        <begin position="193"/>
        <end position="330"/>
    </location>
</feature>
<dbReference type="GO" id="GO:0006465">
    <property type="term" value="P:signal peptide processing"/>
    <property type="evidence" value="ECO:0007669"/>
    <property type="project" value="InterPro"/>
</dbReference>
<dbReference type="InterPro" id="IPR036286">
    <property type="entry name" value="LexA/Signal_pep-like_sf"/>
</dbReference>
<evidence type="ECO:0000256" key="3">
    <source>
        <dbReference type="ARBA" id="ARBA00022670"/>
    </source>
</evidence>
<comment type="catalytic activity">
    <reaction evidence="5">
        <text>Cleavage of hydrophobic, N-terminal signal or leader sequences from secreted and periplasmic proteins.</text>
        <dbReference type="EC" id="3.4.21.89"/>
    </reaction>
</comment>
<dbReference type="STRING" id="530564.Psta_3899"/>
<dbReference type="SUPFAM" id="SSF51306">
    <property type="entry name" value="LexA/Signal peptidase"/>
    <property type="match status" value="1"/>
</dbReference>
<keyword evidence="4 5" id="KW-0378">Hydrolase</keyword>
<evidence type="ECO:0000313" key="8">
    <source>
        <dbReference type="Proteomes" id="UP000001887"/>
    </source>
</evidence>
<dbReference type="EMBL" id="CP001848">
    <property type="protein sequence ID" value="ADB18553.1"/>
    <property type="molecule type" value="Genomic_DNA"/>
</dbReference>
<dbReference type="InterPro" id="IPR019756">
    <property type="entry name" value="Pept_S26A_signal_pept_1_Ser-AS"/>
</dbReference>
<dbReference type="eggNOG" id="COG0681">
    <property type="taxonomic scope" value="Bacteria"/>
</dbReference>
<evidence type="ECO:0000256" key="2">
    <source>
        <dbReference type="ARBA" id="ARBA00019232"/>
    </source>
</evidence>
<dbReference type="Proteomes" id="UP000001887">
    <property type="component" value="Chromosome"/>
</dbReference>
<sequence precursor="true">MTTFVLIATLVLLLLLSIALRTFFLRVGLRWAIGSSGLIRPVVLTSVAIHFLEIASYLFVVRVVAVIPGLVLVAGLAQLALLVAVSLLGIGIAFRLTMLGTLKAWLPTLIANLLMGLITVLLIKPLMLDAYIISSNSMAPTLLGRHLRGTCPECGAASHCSPNRYEESLDDSPPNAICEHFHIQPLAGSDSVIQSADRVIAASYLAPRRWDLIVYRSPANPAQQYTMRLVGLPGETVMIQEGELFINGQKCEKPASLSDLKLSAEVPDYPGPISGSAENPALLKEDEYFVVGDFHIISYDSRMWETGAAGHPSYAVPRSYITGVVTHTYWPLRRAKIHR</sequence>
<evidence type="ECO:0000313" key="7">
    <source>
        <dbReference type="EMBL" id="ADB18553.1"/>
    </source>
</evidence>
<keyword evidence="8" id="KW-1185">Reference proteome</keyword>